<dbReference type="Pfam" id="PF01494">
    <property type="entry name" value="FAD_binding_3"/>
    <property type="match status" value="1"/>
</dbReference>
<evidence type="ECO:0000313" key="7">
    <source>
        <dbReference type="EMBL" id="PTM52352.1"/>
    </source>
</evidence>
<keyword evidence="5" id="KW-0503">Monooxygenase</keyword>
<feature type="domain" description="FAD-binding" evidence="6">
    <location>
        <begin position="4"/>
        <end position="320"/>
    </location>
</feature>
<dbReference type="InterPro" id="IPR050493">
    <property type="entry name" value="FAD-dep_Monooxygenase_BioMet"/>
</dbReference>
<name>A0A2T4YZH1_9HYPH</name>
<evidence type="ECO:0000259" key="6">
    <source>
        <dbReference type="Pfam" id="PF01494"/>
    </source>
</evidence>
<dbReference type="SUPFAM" id="SSF54373">
    <property type="entry name" value="FAD-linked reductases, C-terminal domain"/>
    <property type="match status" value="1"/>
</dbReference>
<gene>
    <name evidence="7" type="ORF">C8P69_108152</name>
</gene>
<reference evidence="7 8" key="1">
    <citation type="submission" date="2018-04" db="EMBL/GenBank/DDBJ databases">
        <title>Genomic Encyclopedia of Archaeal and Bacterial Type Strains, Phase II (KMG-II): from individual species to whole genera.</title>
        <authorList>
            <person name="Goeker M."/>
        </authorList>
    </citation>
    <scope>NUCLEOTIDE SEQUENCE [LARGE SCALE GENOMIC DNA]</scope>
    <source>
        <strain evidence="7 8">DSM 25521</strain>
    </source>
</reference>
<dbReference type="RefSeq" id="WP_108178731.1">
    <property type="nucleotide sequence ID" value="NZ_PZZL01000008.1"/>
</dbReference>
<dbReference type="GO" id="GO:0071949">
    <property type="term" value="F:FAD binding"/>
    <property type="evidence" value="ECO:0007669"/>
    <property type="project" value="InterPro"/>
</dbReference>
<dbReference type="Gene3D" id="3.50.50.60">
    <property type="entry name" value="FAD/NAD(P)-binding domain"/>
    <property type="match status" value="1"/>
</dbReference>
<evidence type="ECO:0000256" key="4">
    <source>
        <dbReference type="ARBA" id="ARBA00023002"/>
    </source>
</evidence>
<dbReference type="AlphaFoldDB" id="A0A2T4YZH1"/>
<evidence type="ECO:0000256" key="3">
    <source>
        <dbReference type="ARBA" id="ARBA00022827"/>
    </source>
</evidence>
<keyword evidence="8" id="KW-1185">Reference proteome</keyword>
<organism evidence="7 8">
    <name type="scientific">Phreatobacter oligotrophus</name>
    <dbReference type="NCBI Taxonomy" id="1122261"/>
    <lineage>
        <taxon>Bacteria</taxon>
        <taxon>Pseudomonadati</taxon>
        <taxon>Pseudomonadota</taxon>
        <taxon>Alphaproteobacteria</taxon>
        <taxon>Hyphomicrobiales</taxon>
        <taxon>Phreatobacteraceae</taxon>
        <taxon>Phreatobacter</taxon>
    </lineage>
</organism>
<sequence length="391" mass="40608">MPGTVTIAGAGIGGLTAALALARRGLSVTVLERAPALDEVGAGIQLSPNASRIVIGLGLGEALAARAVVPEAMVVRSAATGGTLATAELGAAVARRYGAPWWVIHRADLLAILAEACRAEGAIRLETGVTVTGLALEDGAVRLGLERAGEPDHLTTPAVIGADGLRSAVRAALGDGGPPDFRHRVAWRATLPMEAVPQALAGGRLGLWLGADAHCVHYPLRSGELFNIVVILAADAPVEGWRAPGDPAVLARRLAGWPAALREVVARVDGWQCWSLADRPAWFGPERDPVTLMGDAAHPMLPFVAQGGAMAIEDAAVLAEEAGATPDNLAGAFRRYGARRLARVSRIQALARRNGAIYHLKGPAALARDLAIRVMGGGIVASQDWIYGWRP</sequence>
<evidence type="ECO:0000256" key="2">
    <source>
        <dbReference type="ARBA" id="ARBA00022630"/>
    </source>
</evidence>
<keyword evidence="4" id="KW-0560">Oxidoreductase</keyword>
<dbReference type="GO" id="GO:0004497">
    <property type="term" value="F:monooxygenase activity"/>
    <property type="evidence" value="ECO:0007669"/>
    <property type="project" value="UniProtKB-KW"/>
</dbReference>
<evidence type="ECO:0000313" key="8">
    <source>
        <dbReference type="Proteomes" id="UP000241808"/>
    </source>
</evidence>
<dbReference type="Proteomes" id="UP000241808">
    <property type="component" value="Unassembled WGS sequence"/>
</dbReference>
<dbReference type="PANTHER" id="PTHR13789">
    <property type="entry name" value="MONOOXYGENASE"/>
    <property type="match status" value="1"/>
</dbReference>
<dbReference type="EMBL" id="PZZL01000008">
    <property type="protein sequence ID" value="PTM52352.1"/>
    <property type="molecule type" value="Genomic_DNA"/>
</dbReference>
<keyword evidence="3" id="KW-0274">FAD</keyword>
<dbReference type="PANTHER" id="PTHR13789:SF318">
    <property type="entry name" value="GERANYLGERANYL DIPHOSPHATE REDUCTASE"/>
    <property type="match status" value="1"/>
</dbReference>
<dbReference type="SUPFAM" id="SSF51905">
    <property type="entry name" value="FAD/NAD(P)-binding domain"/>
    <property type="match status" value="1"/>
</dbReference>
<dbReference type="PRINTS" id="PR00420">
    <property type="entry name" value="RNGMNOXGNASE"/>
</dbReference>
<evidence type="ECO:0000256" key="5">
    <source>
        <dbReference type="ARBA" id="ARBA00023033"/>
    </source>
</evidence>
<proteinExistence type="predicted"/>
<comment type="cofactor">
    <cofactor evidence="1">
        <name>FAD</name>
        <dbReference type="ChEBI" id="CHEBI:57692"/>
    </cofactor>
</comment>
<comment type="caution">
    <text evidence="7">The sequence shown here is derived from an EMBL/GenBank/DDBJ whole genome shotgun (WGS) entry which is preliminary data.</text>
</comment>
<protein>
    <submittedName>
        <fullName evidence="7">Salicylate hydroxylase</fullName>
    </submittedName>
</protein>
<keyword evidence="2" id="KW-0285">Flavoprotein</keyword>
<dbReference type="InterPro" id="IPR036188">
    <property type="entry name" value="FAD/NAD-bd_sf"/>
</dbReference>
<evidence type="ECO:0000256" key="1">
    <source>
        <dbReference type="ARBA" id="ARBA00001974"/>
    </source>
</evidence>
<dbReference type="OrthoDB" id="4230779at2"/>
<accession>A0A2T4YZH1</accession>
<dbReference type="InterPro" id="IPR002938">
    <property type="entry name" value="FAD-bd"/>
</dbReference>